<protein>
    <submittedName>
        <fullName evidence="1">Uncharacterized protein</fullName>
    </submittedName>
</protein>
<reference evidence="1" key="1">
    <citation type="submission" date="2021-01" db="EMBL/GenBank/DDBJ databases">
        <authorList>
            <person name="Corre E."/>
            <person name="Pelletier E."/>
            <person name="Niang G."/>
            <person name="Scheremetjew M."/>
            <person name="Finn R."/>
            <person name="Kale V."/>
            <person name="Holt S."/>
            <person name="Cochrane G."/>
            <person name="Meng A."/>
            <person name="Brown T."/>
            <person name="Cohen L."/>
        </authorList>
    </citation>
    <scope>NUCLEOTIDE SEQUENCE</scope>
    <source>
        <strain evidence="1">CCMP2078</strain>
    </source>
</reference>
<dbReference type="EMBL" id="HBEA01001000">
    <property type="protein sequence ID" value="CAD8251241.1"/>
    <property type="molecule type" value="Transcribed_RNA"/>
</dbReference>
<proteinExistence type="predicted"/>
<dbReference type="AlphaFoldDB" id="A0A7R9Y884"/>
<organism evidence="1">
    <name type="scientific">Pinguiococcus pyrenoidosus</name>
    <dbReference type="NCBI Taxonomy" id="172671"/>
    <lineage>
        <taxon>Eukaryota</taxon>
        <taxon>Sar</taxon>
        <taxon>Stramenopiles</taxon>
        <taxon>Ochrophyta</taxon>
        <taxon>Pinguiophyceae</taxon>
        <taxon>Pinguiochrysidales</taxon>
        <taxon>Pinguiochrysidaceae</taxon>
        <taxon>Pinguiococcus</taxon>
    </lineage>
</organism>
<sequence length="162" mass="18193">MQMSRKLLDQHGMHVTVHIRGVQSAFAALVVFRKVESVLPRSFCHHFARQSGQALSVRSSASRQKAQAASEWVQLPIQRVFFVLDPHRAPSHCSRRQKDHSVPTAQADAERPLIHDASGLFHRVQSASLSETAHSAHARCQESAEQHETLCERHSRYCGRSA</sequence>
<name>A0A7R9Y884_9STRA</name>
<gene>
    <name evidence="1" type="ORF">PPYR1160_LOCUS732</name>
</gene>
<evidence type="ECO:0000313" key="1">
    <source>
        <dbReference type="EMBL" id="CAD8251241.1"/>
    </source>
</evidence>
<accession>A0A7R9Y884</accession>